<feature type="compositionally biased region" description="Basic and acidic residues" evidence="2">
    <location>
        <begin position="1"/>
        <end position="16"/>
    </location>
</feature>
<evidence type="ECO:0000313" key="5">
    <source>
        <dbReference type="EMBL" id="VZO39129.1"/>
    </source>
</evidence>
<dbReference type="EMBL" id="CACRYJ010000056">
    <property type="protein sequence ID" value="VZO39129.1"/>
    <property type="molecule type" value="Genomic_DNA"/>
</dbReference>
<keyword evidence="3" id="KW-0812">Transmembrane</keyword>
<dbReference type="InterPro" id="IPR004474">
    <property type="entry name" value="LytR_CpsA_psr"/>
</dbReference>
<evidence type="ECO:0000256" key="2">
    <source>
        <dbReference type="SAM" id="MobiDB-lite"/>
    </source>
</evidence>
<comment type="caution">
    <text evidence="5">The sequence shown here is derived from an EMBL/GenBank/DDBJ whole genome shotgun (WGS) entry which is preliminary data.</text>
</comment>
<dbReference type="InterPro" id="IPR050922">
    <property type="entry name" value="LytR/CpsA/Psr_CW_biosynth"/>
</dbReference>
<evidence type="ECO:0000313" key="6">
    <source>
        <dbReference type="Proteomes" id="UP000419743"/>
    </source>
</evidence>
<proteinExistence type="inferred from homology"/>
<feature type="compositionally biased region" description="Low complexity" evidence="2">
    <location>
        <begin position="84"/>
        <end position="115"/>
    </location>
</feature>
<feature type="domain" description="Cell envelope-related transcriptional attenuator" evidence="4">
    <location>
        <begin position="254"/>
        <end position="396"/>
    </location>
</feature>
<dbReference type="Gene3D" id="3.40.630.190">
    <property type="entry name" value="LCP protein"/>
    <property type="match status" value="1"/>
</dbReference>
<dbReference type="PANTHER" id="PTHR33392:SF6">
    <property type="entry name" value="POLYISOPRENYL-TEICHOIC ACID--PEPTIDOGLYCAN TEICHOIC ACID TRANSFERASE TAGU"/>
    <property type="match status" value="1"/>
</dbReference>
<name>A0A7M4DNU3_9MICO</name>
<gene>
    <name evidence="5" type="primary">lytR</name>
    <name evidence="5" type="ORF">HALOF300_03824</name>
</gene>
<dbReference type="Proteomes" id="UP000419743">
    <property type="component" value="Unassembled WGS sequence"/>
</dbReference>
<keyword evidence="6" id="KW-1185">Reference proteome</keyword>
<comment type="similarity">
    <text evidence="1">Belongs to the LytR/CpsA/Psr (LCP) family.</text>
</comment>
<dbReference type="AlphaFoldDB" id="A0A7M4DNU3"/>
<evidence type="ECO:0000259" key="4">
    <source>
        <dbReference type="Pfam" id="PF03816"/>
    </source>
</evidence>
<feature type="region of interest" description="Disordered" evidence="2">
    <location>
        <begin position="1"/>
        <end position="185"/>
    </location>
</feature>
<dbReference type="NCBIfam" id="TIGR00350">
    <property type="entry name" value="lytR_cpsA_psr"/>
    <property type="match status" value="1"/>
</dbReference>
<protein>
    <submittedName>
        <fullName evidence="5">Transcriptional regulator LytR</fullName>
    </submittedName>
</protein>
<accession>A0A7M4DNU3</accession>
<keyword evidence="3" id="KW-1133">Transmembrane helix</keyword>
<feature type="compositionally biased region" description="Pro residues" evidence="2">
    <location>
        <begin position="160"/>
        <end position="177"/>
    </location>
</feature>
<feature type="transmembrane region" description="Helical" evidence="3">
    <location>
        <begin position="189"/>
        <end position="211"/>
    </location>
</feature>
<evidence type="ECO:0000256" key="3">
    <source>
        <dbReference type="SAM" id="Phobius"/>
    </source>
</evidence>
<reference evidence="5 6" key="1">
    <citation type="submission" date="2019-11" db="EMBL/GenBank/DDBJ databases">
        <authorList>
            <person name="Criscuolo A."/>
        </authorList>
    </citation>
    <scope>NUCLEOTIDE SEQUENCE [LARGE SCALE GENOMIC DNA]</scope>
    <source>
        <strain evidence="5">CIP111667</strain>
    </source>
</reference>
<dbReference type="PANTHER" id="PTHR33392">
    <property type="entry name" value="POLYISOPRENYL-TEICHOIC ACID--PEPTIDOGLYCAN TEICHOIC ACID TRANSFERASE TAGU"/>
    <property type="match status" value="1"/>
</dbReference>
<dbReference type="Pfam" id="PF03816">
    <property type="entry name" value="LytR_cpsA_psr"/>
    <property type="match status" value="1"/>
</dbReference>
<keyword evidence="3" id="KW-0472">Membrane</keyword>
<sequence length="492" mass="50976">MRVSRDEPFDNEREPEPASVDPFADAPRRTAPGRKPVRGSSRARTGGSAQAVPATGGPERTGGRSTATSGPSSRAPERTVRRTPSGAARPAAGRPAAKAPAAEAGAPPSFAPGSGERTDRTRGTGPRPAANATRVMPAQDEQGMPPARRPQRPVGDQPRRPPASTRPPDGPTAPPAPKARKPRRRGRRVVALLAVLLILVLAWPVGLLVWANGKIQHTDALGSSTLSTAGTTYLLAGSDSRADGQVADATEGQRADTMILITVPPSGATSMISLPRDTYVEIPGYGANKLNAAFSFGGPELLVATVEGLTGIEVDHYVEIGMGGVANIVDAVGGVELCLDYDVSDADSGLEWTAGCHVVDGATALAFARMRKADPLGDIGRTQRQQQVIQAVTSAVAQPSLVFQPGEQVRLAEEGLAALVVDEDTGIIDMARMALAFRAATGPDGVRGAPPISDLAYRPGGIGEAVLLHPDRVDAFFTAVADGTVTTADLNQ</sequence>
<feature type="compositionally biased region" description="Polar residues" evidence="2">
    <location>
        <begin position="63"/>
        <end position="72"/>
    </location>
</feature>
<evidence type="ECO:0000256" key="1">
    <source>
        <dbReference type="ARBA" id="ARBA00006068"/>
    </source>
</evidence>
<organism evidence="5 6">
    <name type="scientific">Occultella aeris</name>
    <dbReference type="NCBI Taxonomy" id="2761496"/>
    <lineage>
        <taxon>Bacteria</taxon>
        <taxon>Bacillati</taxon>
        <taxon>Actinomycetota</taxon>
        <taxon>Actinomycetes</taxon>
        <taxon>Micrococcales</taxon>
        <taxon>Ruaniaceae</taxon>
        <taxon>Occultella</taxon>
    </lineage>
</organism>